<reference evidence="1" key="1">
    <citation type="journal article" date="2014" name="Int. J. Syst. Evol. Microbiol.">
        <title>Complete genome of a new Firmicutes species belonging to the dominant human colonic microbiota ('Ruminococcus bicirculans') reveals two chromosomes and a selective capacity to utilize plant glucans.</title>
        <authorList>
            <consortium name="NISC Comparative Sequencing Program"/>
            <person name="Wegmann U."/>
            <person name="Louis P."/>
            <person name="Goesmann A."/>
            <person name="Henrissat B."/>
            <person name="Duncan S.H."/>
            <person name="Flint H.J."/>
        </authorList>
    </citation>
    <scope>NUCLEOTIDE SEQUENCE</scope>
    <source>
        <strain evidence="1">CECT 8869</strain>
    </source>
</reference>
<proteinExistence type="predicted"/>
<dbReference type="Proteomes" id="UP001168579">
    <property type="component" value="Unassembled WGS sequence"/>
</dbReference>
<protein>
    <recommendedName>
        <fullName evidence="3">AraC family transcriptional regulator</fullName>
    </recommendedName>
</protein>
<dbReference type="EMBL" id="JAUKUC010000001">
    <property type="protein sequence ID" value="MDO1513196.1"/>
    <property type="molecule type" value="Genomic_DNA"/>
</dbReference>
<keyword evidence="2" id="KW-1185">Reference proteome</keyword>
<comment type="caution">
    <text evidence="1">The sequence shown here is derived from an EMBL/GenBank/DDBJ whole genome shotgun (WGS) entry which is preliminary data.</text>
</comment>
<evidence type="ECO:0000313" key="1">
    <source>
        <dbReference type="EMBL" id="MDO1513196.1"/>
    </source>
</evidence>
<gene>
    <name evidence="1" type="ORF">Q2T41_11065</name>
</gene>
<accession>A0ABT8RSW3</accession>
<sequence length="51" mass="6015">MNNKFVQNFRSFKVGKKCILQGICNYLIINNYTQTPIDHIPFYIKTGTLYI</sequence>
<evidence type="ECO:0000313" key="2">
    <source>
        <dbReference type="Proteomes" id="UP001168579"/>
    </source>
</evidence>
<dbReference type="RefSeq" id="WP_304436137.1">
    <property type="nucleotide sequence ID" value="NZ_JAUKUC010000001.1"/>
</dbReference>
<name>A0ABT8RSW3_9FLAO</name>
<organism evidence="1 2">
    <name type="scientific">Maribacter confluentis</name>
    <dbReference type="NCBI Taxonomy" id="1656093"/>
    <lineage>
        <taxon>Bacteria</taxon>
        <taxon>Pseudomonadati</taxon>
        <taxon>Bacteroidota</taxon>
        <taxon>Flavobacteriia</taxon>
        <taxon>Flavobacteriales</taxon>
        <taxon>Flavobacteriaceae</taxon>
        <taxon>Maribacter</taxon>
    </lineage>
</organism>
<reference evidence="1" key="2">
    <citation type="submission" date="2023-06" db="EMBL/GenBank/DDBJ databases">
        <authorList>
            <person name="Lucena T."/>
            <person name="Sun Q."/>
        </authorList>
    </citation>
    <scope>NUCLEOTIDE SEQUENCE</scope>
    <source>
        <strain evidence="1">CECT 8869</strain>
    </source>
</reference>
<evidence type="ECO:0008006" key="3">
    <source>
        <dbReference type="Google" id="ProtNLM"/>
    </source>
</evidence>